<dbReference type="Gene3D" id="3.30.559.10">
    <property type="entry name" value="Chloramphenicol acetyltransferase-like domain"/>
    <property type="match status" value="1"/>
</dbReference>
<dbReference type="InterPro" id="IPR044894">
    <property type="entry name" value="TubC_N_sf"/>
</dbReference>
<dbReference type="RefSeq" id="WP_343843581.1">
    <property type="nucleotide sequence ID" value="NZ_BAAAEI010000006.1"/>
</dbReference>
<sequence>MHMVAFNALLDELSQRQIRVWLEGDELMVEGPEQALDNSIRDRLSQHKTQLKQFLQDEQHPLLQPAGSFPLSHAQLCFWFVYFMMGETANNLSRLIIHGPPQHALLERCISNIVAANDSLRVRIGSLIARQKVQTFPPFCLPFNDLRHMEEAEQEAFVQQLVSDFMRPFDLSKPPLLRSHLVQLTDNQSLLLCSFAHIILDGAGLYLFEQQLMSAYRQALTGQASVQKRPLQIATAVARERRAAQCSFASQSSFWQARLDGFSRTIWPLTHLADKGPSEHFDRNVKLTQDMMQYLHELSVSSRCSIQMLLVAVVAHAVGQVTQQPRVLLNSVLENRVADGSRTLLAPCLYQLPVPLHLGGEIEGLLEQVKKHNVEAMDKLDIPFSVPLGMVARQRWRGKYNGWLAGMIMRLSRALAKLMPVANLYPSYWADYLFTLNPPFNDPTLPRGYRRKKVADPIINVNMLQSVYQPQSGEEKQIIEVLTDKHRFLPAQALDGEWEDETINFYIVADGVEGTMFRITCSCLSPLGIDALERQLNQSLALLLRPQSSSNSCIGGL</sequence>
<dbReference type="InterPro" id="IPR023213">
    <property type="entry name" value="CAT-like_dom_sf"/>
</dbReference>
<gene>
    <name evidence="3" type="ORF">GCM10009092_14620</name>
</gene>
<dbReference type="Pfam" id="PF00668">
    <property type="entry name" value="Condensation"/>
    <property type="match status" value="1"/>
</dbReference>
<feature type="domain" description="Condensation" evidence="1">
    <location>
        <begin position="68"/>
        <end position="385"/>
    </location>
</feature>
<evidence type="ECO:0000313" key="3">
    <source>
        <dbReference type="EMBL" id="GAA0351313.1"/>
    </source>
</evidence>
<proteinExistence type="predicted"/>
<protein>
    <recommendedName>
        <fullName evidence="5">Condensation domain-containing protein</fullName>
    </recommendedName>
</protein>
<dbReference type="SUPFAM" id="SSF52777">
    <property type="entry name" value="CoA-dependent acyltransferases"/>
    <property type="match status" value="2"/>
</dbReference>
<evidence type="ECO:0000313" key="4">
    <source>
        <dbReference type="Proteomes" id="UP001501757"/>
    </source>
</evidence>
<accession>A0ABN0WZQ9</accession>
<reference evidence="3 4" key="1">
    <citation type="journal article" date="2019" name="Int. J. Syst. Evol. Microbiol.">
        <title>The Global Catalogue of Microorganisms (GCM) 10K type strain sequencing project: providing services to taxonomists for standard genome sequencing and annotation.</title>
        <authorList>
            <consortium name="The Broad Institute Genomics Platform"/>
            <consortium name="The Broad Institute Genome Sequencing Center for Infectious Disease"/>
            <person name="Wu L."/>
            <person name="Ma J."/>
        </authorList>
    </citation>
    <scope>NUCLEOTIDE SEQUENCE [LARGE SCALE GENOMIC DNA]</scope>
    <source>
        <strain evidence="3 4">JCM 13378</strain>
    </source>
</reference>
<organism evidence="3 4">
    <name type="scientific">Bowmanella denitrificans</name>
    <dbReference type="NCBI Taxonomy" id="366582"/>
    <lineage>
        <taxon>Bacteria</taxon>
        <taxon>Pseudomonadati</taxon>
        <taxon>Pseudomonadota</taxon>
        <taxon>Gammaproteobacteria</taxon>
        <taxon>Alteromonadales</taxon>
        <taxon>Alteromonadaceae</taxon>
        <taxon>Bowmanella</taxon>
    </lineage>
</organism>
<dbReference type="Proteomes" id="UP001501757">
    <property type="component" value="Unassembled WGS sequence"/>
</dbReference>
<dbReference type="Gene3D" id="1.10.10.1830">
    <property type="entry name" value="Non-ribosomal peptide synthase, adenylation domain"/>
    <property type="match status" value="1"/>
</dbReference>
<evidence type="ECO:0008006" key="5">
    <source>
        <dbReference type="Google" id="ProtNLM"/>
    </source>
</evidence>
<dbReference type="Pfam" id="PF18563">
    <property type="entry name" value="TubC_N"/>
    <property type="match status" value="1"/>
</dbReference>
<dbReference type="Gene3D" id="3.30.559.30">
    <property type="entry name" value="Nonribosomal peptide synthetase, condensation domain"/>
    <property type="match status" value="1"/>
</dbReference>
<dbReference type="PANTHER" id="PTHR45527:SF1">
    <property type="entry name" value="FATTY ACID SYNTHASE"/>
    <property type="match status" value="1"/>
</dbReference>
<comment type="caution">
    <text evidence="3">The sequence shown here is derived from an EMBL/GenBank/DDBJ whole genome shotgun (WGS) entry which is preliminary data.</text>
</comment>
<feature type="domain" description="TubC N-terminal docking" evidence="2">
    <location>
        <begin position="8"/>
        <end position="56"/>
    </location>
</feature>
<dbReference type="PANTHER" id="PTHR45527">
    <property type="entry name" value="NONRIBOSOMAL PEPTIDE SYNTHETASE"/>
    <property type="match status" value="1"/>
</dbReference>
<dbReference type="EMBL" id="BAAAEI010000006">
    <property type="protein sequence ID" value="GAA0351313.1"/>
    <property type="molecule type" value="Genomic_DNA"/>
</dbReference>
<evidence type="ECO:0000259" key="2">
    <source>
        <dbReference type="Pfam" id="PF18563"/>
    </source>
</evidence>
<evidence type="ECO:0000259" key="1">
    <source>
        <dbReference type="Pfam" id="PF00668"/>
    </source>
</evidence>
<name>A0ABN0WZQ9_9ALTE</name>
<dbReference type="InterPro" id="IPR001242">
    <property type="entry name" value="Condensation_dom"/>
</dbReference>
<keyword evidence="4" id="KW-1185">Reference proteome</keyword>
<dbReference type="InterPro" id="IPR041464">
    <property type="entry name" value="TubC_N"/>
</dbReference>